<evidence type="ECO:0000256" key="8">
    <source>
        <dbReference type="SAM" id="SignalP"/>
    </source>
</evidence>
<feature type="chain" id="PRO_5003052036" evidence="8">
    <location>
        <begin position="24"/>
        <end position="554"/>
    </location>
</feature>
<dbReference type="OrthoDB" id="395414at2"/>
<organism evidence="9 10">
    <name type="scientific">Mycoplasmopsis agalactiae</name>
    <name type="common">Mycoplasma agalactiae</name>
    <dbReference type="NCBI Taxonomy" id="2110"/>
    <lineage>
        <taxon>Bacteria</taxon>
        <taxon>Bacillati</taxon>
        <taxon>Mycoplasmatota</taxon>
        <taxon>Mycoplasmoidales</taxon>
        <taxon>Metamycoplasmataceae</taxon>
        <taxon>Mycoplasmopsis</taxon>
    </lineage>
</organism>
<keyword evidence="2" id="KW-1003">Cell membrane</keyword>
<evidence type="ECO:0000256" key="1">
    <source>
        <dbReference type="ARBA" id="ARBA00004193"/>
    </source>
</evidence>
<evidence type="ECO:0000256" key="4">
    <source>
        <dbReference type="ARBA" id="ARBA00022737"/>
    </source>
</evidence>
<dbReference type="InterPro" id="IPR049890">
    <property type="entry name" value="VlpA-F-like_signal"/>
</dbReference>
<gene>
    <name evidence="9" type="ordered locus">MAGa2690</name>
</gene>
<keyword evidence="6" id="KW-0564">Palmitate</keyword>
<evidence type="ECO:0000313" key="10">
    <source>
        <dbReference type="Proteomes" id="UP000006902"/>
    </source>
</evidence>
<dbReference type="InterPro" id="IPR007880">
    <property type="entry name" value="Spiralin"/>
</dbReference>
<keyword evidence="4" id="KW-0677">Repeat</keyword>
<dbReference type="Proteomes" id="UP000006902">
    <property type="component" value="Chromosome"/>
</dbReference>
<dbReference type="eggNOG" id="ENOG502ZMQF">
    <property type="taxonomic scope" value="Bacteria"/>
</dbReference>
<keyword evidence="5" id="KW-0472">Membrane</keyword>
<sequence length="554" mass="61059">MKRNKLLLSFGSLSVFSAIPFIAAKCDDTSEKDNKTPINPGNPGETTENQVVKVELGKLGEKTKEELNKLAKDGVTKAQVVTVLKTEKGLENLTESDLAKVEFKDNKLTIEANKESKLVSGTYEYSAQKQTPDAVIDLSKVQLNGETKKLLKAEAKEKPDKTKVLAALKKDDNFAKLTESDFEVLFKDSTLTVKATAGSKVIKGELSISNKTELDNITLTKEIKEKLQTELSKKDFKPEDIVNVLKKLPELKDLDAKDVEIKKESNKLTIAAKSTSAKFTGTLNFVFKVMLNAIMTEDIKKELQSEAKDKPNTSNVVNILKKIPGLVTLKTDDVKVEFGTGKLVISASETSDLIMGTVSIEKNSASIKINLSTYNLDEKTKMSLLESLNEQNDEENDSSKTSVWFTLNSLFKNGLEETDFDLEIDKNNGTITITASKDSKRLEGKFTLSKNPGNAVQNGKVDLSKLKLDESFVKEFLEEFEDGNFASLSAVKLLKKVKELEKITKDDIEKIEAEKDGTTSANGLVQDIYKKVTIKASASSKLISGTLAIEKKVK</sequence>
<accession>D3VQ90</accession>
<proteinExistence type="predicted"/>
<keyword evidence="7" id="KW-0449">Lipoprotein</keyword>
<feature type="signal peptide" evidence="8">
    <location>
        <begin position="1"/>
        <end position="23"/>
    </location>
</feature>
<dbReference type="NCBIfam" id="NF033817">
    <property type="entry name" value="Mplas_variab_LP"/>
    <property type="match status" value="1"/>
</dbReference>
<evidence type="ECO:0000256" key="2">
    <source>
        <dbReference type="ARBA" id="ARBA00022475"/>
    </source>
</evidence>
<dbReference type="EMBL" id="FP671138">
    <property type="protein sequence ID" value="CBH40484.1"/>
    <property type="molecule type" value="Genomic_DNA"/>
</dbReference>
<keyword evidence="3 8" id="KW-0732">Signal</keyword>
<comment type="subcellular location">
    <subcellularLocation>
        <location evidence="1">Cell membrane</location>
        <topology evidence="1">Lipid-anchor</topology>
    </subcellularLocation>
</comment>
<dbReference type="KEGG" id="mal:MAGa2690"/>
<evidence type="ECO:0000256" key="5">
    <source>
        <dbReference type="ARBA" id="ARBA00023136"/>
    </source>
</evidence>
<evidence type="ECO:0000313" key="9">
    <source>
        <dbReference type="EMBL" id="CBH40484.1"/>
    </source>
</evidence>
<dbReference type="GO" id="GO:0005886">
    <property type="term" value="C:plasma membrane"/>
    <property type="evidence" value="ECO:0007669"/>
    <property type="project" value="UniProtKB-SubCell"/>
</dbReference>
<dbReference type="RefSeq" id="WP_013021901.1">
    <property type="nucleotide sequence ID" value="NC_013948.1"/>
</dbReference>
<evidence type="ECO:0000256" key="7">
    <source>
        <dbReference type="ARBA" id="ARBA00023288"/>
    </source>
</evidence>
<dbReference type="Pfam" id="PF05215">
    <property type="entry name" value="Spiralin"/>
    <property type="match status" value="2"/>
</dbReference>
<evidence type="ECO:0000256" key="3">
    <source>
        <dbReference type="ARBA" id="ARBA00022729"/>
    </source>
</evidence>
<name>D3VQ90_MYCAA</name>
<protein>
    <submittedName>
        <fullName evidence="9">Uncharacterized protein</fullName>
    </submittedName>
</protein>
<reference evidence="10" key="1">
    <citation type="journal article" date="2010" name="BMC Genomics">
        <title>Comparative genomic and proteomic analyses of two Mycoplasma agalactiae strains: clues to the macro- and micro-events that are shaping mycoplasma diversity.</title>
        <authorList>
            <person name="Nouvel L.X."/>
            <person name="Sirand-Pugnet P."/>
            <person name="Marenda M.S."/>
            <person name="Sagne E."/>
            <person name="Barbe V."/>
            <person name="Mangenot S."/>
            <person name="Schenowitz C."/>
            <person name="Jacob D."/>
            <person name="Barre A."/>
            <person name="Claverol S."/>
            <person name="Blanchard A."/>
            <person name="Citti C."/>
        </authorList>
    </citation>
    <scope>NUCLEOTIDE SEQUENCE [LARGE SCALE GENOMIC DNA]</scope>
    <source>
        <strain evidence="10">5632</strain>
    </source>
</reference>
<evidence type="ECO:0000256" key="6">
    <source>
        <dbReference type="ARBA" id="ARBA00023139"/>
    </source>
</evidence>
<dbReference type="AlphaFoldDB" id="D3VQ90"/>